<dbReference type="Gene3D" id="3.80.30.30">
    <property type="match status" value="1"/>
</dbReference>
<keyword evidence="3" id="KW-0411">Iron-sulfur</keyword>
<dbReference type="OrthoDB" id="5288665at2"/>
<evidence type="ECO:0000313" key="6">
    <source>
        <dbReference type="Proteomes" id="UP000012040"/>
    </source>
</evidence>
<dbReference type="eggNOG" id="COG1533">
    <property type="taxonomic scope" value="Bacteria"/>
</dbReference>
<dbReference type="STRING" id="1184267.A11Q_1715"/>
<dbReference type="CDD" id="cd01335">
    <property type="entry name" value="Radical_SAM"/>
    <property type="match status" value="1"/>
</dbReference>
<evidence type="ECO:0000259" key="4">
    <source>
        <dbReference type="PROSITE" id="PS51918"/>
    </source>
</evidence>
<feature type="domain" description="Radical SAM core" evidence="4">
    <location>
        <begin position="71"/>
        <end position="308"/>
    </location>
</feature>
<organism evidence="5 6">
    <name type="scientific">Pseudobdellovibrio exovorus JSS</name>
    <dbReference type="NCBI Taxonomy" id="1184267"/>
    <lineage>
        <taxon>Bacteria</taxon>
        <taxon>Pseudomonadati</taxon>
        <taxon>Bdellovibrionota</taxon>
        <taxon>Bdellovibrionia</taxon>
        <taxon>Bdellovibrionales</taxon>
        <taxon>Pseudobdellovibrionaceae</taxon>
        <taxon>Pseudobdellovibrio</taxon>
    </lineage>
</organism>
<dbReference type="PATRIC" id="fig|1184267.3.peg.1736"/>
<dbReference type="SUPFAM" id="SSF102114">
    <property type="entry name" value="Radical SAM enzymes"/>
    <property type="match status" value="1"/>
</dbReference>
<dbReference type="Proteomes" id="UP000012040">
    <property type="component" value="Chromosome"/>
</dbReference>
<evidence type="ECO:0000256" key="1">
    <source>
        <dbReference type="ARBA" id="ARBA00022723"/>
    </source>
</evidence>
<protein>
    <recommendedName>
        <fullName evidence="4">Radical SAM core domain-containing protein</fullName>
    </recommendedName>
</protein>
<keyword evidence="6" id="KW-1185">Reference proteome</keyword>
<dbReference type="RefSeq" id="WP_015470421.1">
    <property type="nucleotide sequence ID" value="NC_020813.1"/>
</dbReference>
<dbReference type="NCBIfam" id="NF033668">
    <property type="entry name" value="rSAM_PA0069"/>
    <property type="match status" value="1"/>
</dbReference>
<dbReference type="GO" id="GO:0046872">
    <property type="term" value="F:metal ion binding"/>
    <property type="evidence" value="ECO:0007669"/>
    <property type="project" value="UniProtKB-KW"/>
</dbReference>
<dbReference type="InterPro" id="IPR006638">
    <property type="entry name" value="Elp3/MiaA/NifB-like_rSAM"/>
</dbReference>
<dbReference type="PROSITE" id="PS51918">
    <property type="entry name" value="RADICAL_SAM"/>
    <property type="match status" value="1"/>
</dbReference>
<dbReference type="InterPro" id="IPR058240">
    <property type="entry name" value="rSAM_sf"/>
</dbReference>
<dbReference type="SMART" id="SM00729">
    <property type="entry name" value="Elp3"/>
    <property type="match status" value="1"/>
</dbReference>
<dbReference type="KEGG" id="bex:A11Q_1715"/>
<name>M4VD21_9BACT</name>
<dbReference type="SFLD" id="SFLDG01084">
    <property type="entry name" value="Uncharacterised_Radical_SAM_Su"/>
    <property type="match status" value="1"/>
</dbReference>
<reference evidence="5 6" key="1">
    <citation type="journal article" date="2013" name="ISME J.">
        <title>By their genes ye shall know them: genomic signatures of predatory bacteria.</title>
        <authorList>
            <person name="Pasternak Z."/>
            <person name="Pietrokovski S."/>
            <person name="Rotem O."/>
            <person name="Gophna U."/>
            <person name="Lurie-Weinberger M.N."/>
            <person name="Jurkevitch E."/>
        </authorList>
    </citation>
    <scope>NUCLEOTIDE SEQUENCE [LARGE SCALE GENOMIC DNA]</scope>
    <source>
        <strain evidence="5 6">JSS</strain>
    </source>
</reference>
<dbReference type="GO" id="GO:0003824">
    <property type="term" value="F:catalytic activity"/>
    <property type="evidence" value="ECO:0007669"/>
    <property type="project" value="InterPro"/>
</dbReference>
<dbReference type="PANTHER" id="PTHR43432:SF3">
    <property type="entry name" value="SLR0285 PROTEIN"/>
    <property type="match status" value="1"/>
</dbReference>
<keyword evidence="1" id="KW-0479">Metal-binding</keyword>
<dbReference type="Pfam" id="PF04055">
    <property type="entry name" value="Radical_SAM"/>
    <property type="match status" value="1"/>
</dbReference>
<dbReference type="EMBL" id="CP003537">
    <property type="protein sequence ID" value="AGH95931.1"/>
    <property type="molecule type" value="Genomic_DNA"/>
</dbReference>
<sequence>MSEKARKSLDLLLKTKGRGAVSNQSGRFNKTQRIYDVTDADYYADENEIPSLKTEFLVDSAKSILSRNDSPDMGKMVSMNVYRGCEHGCIYCYARPTHEYFNLSAGLDFESKIFVKYNAPELLRKELMKRSWQPEVIMTSGVTDCYQPIERKLQLTRQCLQVLAEFKNPVALITKNFLVTRDVDILSKMASENLAAVTLSVTTLDDHLGRVMEPRTSTPKRRLEAIRILSEAGVPVFVNVAPIIPGLTDHEIPRILEAAAKAGARSAGNVVVRLPHSVKDLFSEWLETNFPEKKEKVLSAIRDIRNGKLYNADFATRMTGTGARADHIAEVFQIFKRKYFPKQDYHPLRTDLFKRPSDQLSFEVD</sequence>
<dbReference type="AlphaFoldDB" id="M4VD21"/>
<keyword evidence="2" id="KW-0408">Iron</keyword>
<dbReference type="InterPro" id="IPR007197">
    <property type="entry name" value="rSAM"/>
</dbReference>
<dbReference type="InterPro" id="IPR040086">
    <property type="entry name" value="MJ0683-like"/>
</dbReference>
<evidence type="ECO:0000313" key="5">
    <source>
        <dbReference type="EMBL" id="AGH95931.1"/>
    </source>
</evidence>
<dbReference type="GO" id="GO:0051536">
    <property type="term" value="F:iron-sulfur cluster binding"/>
    <property type="evidence" value="ECO:0007669"/>
    <property type="project" value="UniProtKB-KW"/>
</dbReference>
<accession>M4VD21</accession>
<dbReference type="SFLD" id="SFLDS00029">
    <property type="entry name" value="Radical_SAM"/>
    <property type="match status" value="1"/>
</dbReference>
<dbReference type="HOGENOM" id="CLU_015525_0_0_7"/>
<proteinExistence type="predicted"/>
<evidence type="ECO:0000256" key="3">
    <source>
        <dbReference type="ARBA" id="ARBA00023014"/>
    </source>
</evidence>
<dbReference type="PANTHER" id="PTHR43432">
    <property type="entry name" value="SLR0285 PROTEIN"/>
    <property type="match status" value="1"/>
</dbReference>
<evidence type="ECO:0000256" key="2">
    <source>
        <dbReference type="ARBA" id="ARBA00023004"/>
    </source>
</evidence>
<gene>
    <name evidence="5" type="ORF">A11Q_1715</name>
</gene>